<evidence type="ECO:0000256" key="3">
    <source>
        <dbReference type="ARBA" id="ARBA00022741"/>
    </source>
</evidence>
<feature type="transmembrane region" description="Helical" evidence="7">
    <location>
        <begin position="127"/>
        <end position="148"/>
    </location>
</feature>
<dbReference type="EMBL" id="CP102290">
    <property type="protein sequence ID" value="UWP59853.1"/>
    <property type="molecule type" value="Genomic_DNA"/>
</dbReference>
<evidence type="ECO:0000256" key="7">
    <source>
        <dbReference type="SAM" id="Phobius"/>
    </source>
</evidence>
<proteinExistence type="predicted"/>
<keyword evidence="4 10" id="KW-0067">ATP-binding</keyword>
<dbReference type="RefSeq" id="WP_028528095.1">
    <property type="nucleotide sequence ID" value="NZ_CABLBR010000007.1"/>
</dbReference>
<dbReference type="SUPFAM" id="SSF90123">
    <property type="entry name" value="ABC transporter transmembrane region"/>
    <property type="match status" value="1"/>
</dbReference>
<evidence type="ECO:0000259" key="8">
    <source>
        <dbReference type="PROSITE" id="PS50893"/>
    </source>
</evidence>
<dbReference type="Pfam" id="PF00664">
    <property type="entry name" value="ABC_membrane"/>
    <property type="match status" value="1"/>
</dbReference>
<keyword evidence="5 7" id="KW-1133">Transmembrane helix</keyword>
<dbReference type="InterPro" id="IPR011527">
    <property type="entry name" value="ABC1_TM_dom"/>
</dbReference>
<sequence>MIKILKNLTVRELMLAALSIGLIVLQVWLELTLPEYMGKITEIIQTSGSGMNEILLAGGRMLLITLGSVVVSIIISGLAVRIATNLSARLRTNLFQTVQSFTMQEINNFSIPSLITRTTNDITQVQMLIVISLQILIKSPILAVWAIVKIMGKSWQWSMAAGVAVGALILVSVVMIALAIPKFKKLQQQTDDLSRVSRENLTGIRVVRAYNAEAYQEDKFAKANDAFTRTNLFSNRLMAALMPSIELIMNGLTLSVYWIGAVLISGAALMSRLTVFSDMMVFSSYAIQLLMAFMMLAMVLILIPRASVSANRICEVLETDPAIRDGTIDSLHTAAPGEVEFQHVSFKYPDAEDYVLEDISFRASKGETVAFIGATGCGKSTVINLIPRFYDATEGEVYVDGVNVKEFKQAALRNKIGYVSQKAILFQGSVASNVSFGSNGAGGVSKEAVVSAISTAQSTDFVEGMEASYESYVAPGGSNLSGGQKQRLSIARAIAREPEILIFDDSFSALDYKTDRLLRNELRQRAADTTVIIVAQRIGTIKDADRIIVLEEGRIAGAGTHRELMKTCDVYREIAYSQLSKEELENEQ</sequence>
<dbReference type="InterPro" id="IPR039421">
    <property type="entry name" value="Type_1_exporter"/>
</dbReference>
<dbReference type="SUPFAM" id="SSF52540">
    <property type="entry name" value="P-loop containing nucleoside triphosphate hydrolases"/>
    <property type="match status" value="1"/>
</dbReference>
<dbReference type="Proteomes" id="UP001060164">
    <property type="component" value="Chromosome"/>
</dbReference>
<gene>
    <name evidence="10" type="ORF">NQ502_01975</name>
</gene>
<accession>A0ABY5VK00</accession>
<dbReference type="PROSITE" id="PS00211">
    <property type="entry name" value="ABC_TRANSPORTER_1"/>
    <property type="match status" value="1"/>
</dbReference>
<feature type="transmembrane region" description="Helical" evidence="7">
    <location>
        <begin position="61"/>
        <end position="83"/>
    </location>
</feature>
<evidence type="ECO:0000313" key="10">
    <source>
        <dbReference type="EMBL" id="UWP59853.1"/>
    </source>
</evidence>
<evidence type="ECO:0000259" key="9">
    <source>
        <dbReference type="PROSITE" id="PS50929"/>
    </source>
</evidence>
<name>A0ABY5VK00_9FIRM</name>
<dbReference type="GO" id="GO:0005524">
    <property type="term" value="F:ATP binding"/>
    <property type="evidence" value="ECO:0007669"/>
    <property type="project" value="UniProtKB-KW"/>
</dbReference>
<evidence type="ECO:0000256" key="2">
    <source>
        <dbReference type="ARBA" id="ARBA00022692"/>
    </source>
</evidence>
<dbReference type="SMART" id="SM00382">
    <property type="entry name" value="AAA"/>
    <property type="match status" value="1"/>
</dbReference>
<comment type="subcellular location">
    <subcellularLocation>
        <location evidence="1">Cell membrane</location>
        <topology evidence="1">Multi-pass membrane protein</topology>
    </subcellularLocation>
</comment>
<evidence type="ECO:0000256" key="1">
    <source>
        <dbReference type="ARBA" id="ARBA00004651"/>
    </source>
</evidence>
<dbReference type="CDD" id="cd18548">
    <property type="entry name" value="ABC_6TM_Tm287_like"/>
    <property type="match status" value="1"/>
</dbReference>
<reference evidence="10" key="1">
    <citation type="journal article" date="2022" name="Cell">
        <title>Design, construction, and in vivo augmentation of a complex gut microbiome.</title>
        <authorList>
            <person name="Cheng A.G."/>
            <person name="Ho P.Y."/>
            <person name="Aranda-Diaz A."/>
            <person name="Jain S."/>
            <person name="Yu F.B."/>
            <person name="Meng X."/>
            <person name="Wang M."/>
            <person name="Iakiviak M."/>
            <person name="Nagashima K."/>
            <person name="Zhao A."/>
            <person name="Murugkar P."/>
            <person name="Patil A."/>
            <person name="Atabakhsh K."/>
            <person name="Weakley A."/>
            <person name="Yan J."/>
            <person name="Brumbaugh A.R."/>
            <person name="Higginbottom S."/>
            <person name="Dimas A."/>
            <person name="Shiver A.L."/>
            <person name="Deutschbauer A."/>
            <person name="Neff N."/>
            <person name="Sonnenburg J.L."/>
            <person name="Huang K.C."/>
            <person name="Fischbach M.A."/>
        </authorList>
    </citation>
    <scope>NUCLEOTIDE SEQUENCE</scope>
    <source>
        <strain evidence="10">DSM 19829</strain>
    </source>
</reference>
<keyword evidence="6 7" id="KW-0472">Membrane</keyword>
<organism evidence="10 11">
    <name type="scientific">Ruminococcus gauvreauii</name>
    <dbReference type="NCBI Taxonomy" id="438033"/>
    <lineage>
        <taxon>Bacteria</taxon>
        <taxon>Bacillati</taxon>
        <taxon>Bacillota</taxon>
        <taxon>Clostridia</taxon>
        <taxon>Eubacteriales</taxon>
        <taxon>Oscillospiraceae</taxon>
        <taxon>Ruminococcus</taxon>
    </lineage>
</organism>
<dbReference type="Pfam" id="PF00005">
    <property type="entry name" value="ABC_tran"/>
    <property type="match status" value="1"/>
</dbReference>
<evidence type="ECO:0000256" key="5">
    <source>
        <dbReference type="ARBA" id="ARBA00022989"/>
    </source>
</evidence>
<feature type="transmembrane region" description="Helical" evidence="7">
    <location>
        <begin position="247"/>
        <end position="270"/>
    </location>
</feature>
<dbReference type="InterPro" id="IPR003439">
    <property type="entry name" value="ABC_transporter-like_ATP-bd"/>
</dbReference>
<feature type="transmembrane region" description="Helical" evidence="7">
    <location>
        <begin position="12"/>
        <end position="29"/>
    </location>
</feature>
<feature type="domain" description="ABC transmembrane type-1" evidence="9">
    <location>
        <begin position="17"/>
        <end position="305"/>
    </location>
</feature>
<dbReference type="PROSITE" id="PS50929">
    <property type="entry name" value="ABC_TM1F"/>
    <property type="match status" value="1"/>
</dbReference>
<feature type="transmembrane region" description="Helical" evidence="7">
    <location>
        <begin position="160"/>
        <end position="180"/>
    </location>
</feature>
<dbReference type="Gene3D" id="1.20.1560.10">
    <property type="entry name" value="ABC transporter type 1, transmembrane domain"/>
    <property type="match status" value="1"/>
</dbReference>
<evidence type="ECO:0000313" key="11">
    <source>
        <dbReference type="Proteomes" id="UP001060164"/>
    </source>
</evidence>
<protein>
    <submittedName>
        <fullName evidence="10">ABC transporter ATP-binding protein/permease</fullName>
    </submittedName>
</protein>
<dbReference type="PANTHER" id="PTHR43394:SF1">
    <property type="entry name" value="ATP-BINDING CASSETTE SUB-FAMILY B MEMBER 10, MITOCHONDRIAL"/>
    <property type="match status" value="1"/>
</dbReference>
<keyword evidence="3" id="KW-0547">Nucleotide-binding</keyword>
<dbReference type="InterPro" id="IPR017871">
    <property type="entry name" value="ABC_transporter-like_CS"/>
</dbReference>
<dbReference type="InterPro" id="IPR027417">
    <property type="entry name" value="P-loop_NTPase"/>
</dbReference>
<keyword evidence="11" id="KW-1185">Reference proteome</keyword>
<feature type="transmembrane region" description="Helical" evidence="7">
    <location>
        <begin position="282"/>
        <end position="303"/>
    </location>
</feature>
<dbReference type="Gene3D" id="3.40.50.300">
    <property type="entry name" value="P-loop containing nucleotide triphosphate hydrolases"/>
    <property type="match status" value="1"/>
</dbReference>
<dbReference type="PROSITE" id="PS50893">
    <property type="entry name" value="ABC_TRANSPORTER_2"/>
    <property type="match status" value="1"/>
</dbReference>
<dbReference type="PANTHER" id="PTHR43394">
    <property type="entry name" value="ATP-DEPENDENT PERMEASE MDL1, MITOCHONDRIAL"/>
    <property type="match status" value="1"/>
</dbReference>
<evidence type="ECO:0000256" key="6">
    <source>
        <dbReference type="ARBA" id="ARBA00023136"/>
    </source>
</evidence>
<keyword evidence="2 7" id="KW-0812">Transmembrane</keyword>
<dbReference type="InterPro" id="IPR003593">
    <property type="entry name" value="AAA+_ATPase"/>
</dbReference>
<dbReference type="InterPro" id="IPR036640">
    <property type="entry name" value="ABC1_TM_sf"/>
</dbReference>
<evidence type="ECO:0000256" key="4">
    <source>
        <dbReference type="ARBA" id="ARBA00022840"/>
    </source>
</evidence>
<feature type="domain" description="ABC transporter" evidence="8">
    <location>
        <begin position="339"/>
        <end position="577"/>
    </location>
</feature>